<keyword evidence="3" id="KW-1185">Reference proteome</keyword>
<reference evidence="3" key="2">
    <citation type="submission" date="2015-01" db="EMBL/GenBank/DDBJ databases">
        <title>Evolutionary Origins and Diversification of the Mycorrhizal Mutualists.</title>
        <authorList>
            <consortium name="DOE Joint Genome Institute"/>
            <consortium name="Mycorrhizal Genomics Consortium"/>
            <person name="Kohler A."/>
            <person name="Kuo A."/>
            <person name="Nagy L.G."/>
            <person name="Floudas D."/>
            <person name="Copeland A."/>
            <person name="Barry K.W."/>
            <person name="Cichocki N."/>
            <person name="Veneault-Fourrey C."/>
            <person name="LaButti K."/>
            <person name="Lindquist E.A."/>
            <person name="Lipzen A."/>
            <person name="Lundell T."/>
            <person name="Morin E."/>
            <person name="Murat C."/>
            <person name="Riley R."/>
            <person name="Ohm R."/>
            <person name="Sun H."/>
            <person name="Tunlid A."/>
            <person name="Henrissat B."/>
            <person name="Grigoriev I.V."/>
            <person name="Hibbett D.S."/>
            <person name="Martin F."/>
        </authorList>
    </citation>
    <scope>NUCLEOTIDE SEQUENCE [LARGE SCALE GENOMIC DNA]</scope>
    <source>
        <strain evidence="3">LaAM-08-1</strain>
    </source>
</reference>
<dbReference type="PANTHER" id="PTHR43441:SF5">
    <property type="entry name" value="FAMILY ACETYLTRANSFERASE, PUTATIVE-RELATED"/>
    <property type="match status" value="1"/>
</dbReference>
<dbReference type="GO" id="GO:0008999">
    <property type="term" value="F:protein-N-terminal-alanine acetyltransferase activity"/>
    <property type="evidence" value="ECO:0007669"/>
    <property type="project" value="TreeGrafter"/>
</dbReference>
<dbReference type="InterPro" id="IPR051908">
    <property type="entry name" value="Ribosomal_N-acetyltransferase"/>
</dbReference>
<dbReference type="OrthoDB" id="41238at2759"/>
<dbReference type="SUPFAM" id="SSF55729">
    <property type="entry name" value="Acyl-CoA N-acyltransferases (Nat)"/>
    <property type="match status" value="1"/>
</dbReference>
<dbReference type="HOGENOM" id="CLU_078023_0_0_1"/>
<gene>
    <name evidence="2" type="ORF">K443DRAFT_138036</name>
</gene>
<dbReference type="EMBL" id="KN838536">
    <property type="protein sequence ID" value="KIK10062.1"/>
    <property type="molecule type" value="Genomic_DNA"/>
</dbReference>
<feature type="domain" description="N-acetyltransferase" evidence="1">
    <location>
        <begin position="66"/>
        <end position="207"/>
    </location>
</feature>
<accession>A0A0C9YIE1</accession>
<dbReference type="GO" id="GO:1990189">
    <property type="term" value="F:protein N-terminal-serine acetyltransferase activity"/>
    <property type="evidence" value="ECO:0007669"/>
    <property type="project" value="TreeGrafter"/>
</dbReference>
<evidence type="ECO:0000313" key="3">
    <source>
        <dbReference type="Proteomes" id="UP000054477"/>
    </source>
</evidence>
<name>A0A0C9YIE1_9AGAR</name>
<dbReference type="Pfam" id="PF13302">
    <property type="entry name" value="Acetyltransf_3"/>
    <property type="match status" value="1"/>
</dbReference>
<reference evidence="2 3" key="1">
    <citation type="submission" date="2014-04" db="EMBL/GenBank/DDBJ databases">
        <authorList>
            <consortium name="DOE Joint Genome Institute"/>
            <person name="Kuo A."/>
            <person name="Kohler A."/>
            <person name="Nagy L.G."/>
            <person name="Floudas D."/>
            <person name="Copeland A."/>
            <person name="Barry K.W."/>
            <person name="Cichocki N."/>
            <person name="Veneault-Fourrey C."/>
            <person name="LaButti K."/>
            <person name="Lindquist E.A."/>
            <person name="Lipzen A."/>
            <person name="Lundell T."/>
            <person name="Morin E."/>
            <person name="Murat C."/>
            <person name="Sun H."/>
            <person name="Tunlid A."/>
            <person name="Henrissat B."/>
            <person name="Grigoriev I.V."/>
            <person name="Hibbett D.S."/>
            <person name="Martin F."/>
            <person name="Nordberg H.P."/>
            <person name="Cantor M.N."/>
            <person name="Hua S.X."/>
        </authorList>
    </citation>
    <scope>NUCLEOTIDE SEQUENCE [LARGE SCALE GENOMIC DNA]</scope>
    <source>
        <strain evidence="2 3">LaAM-08-1</strain>
    </source>
</reference>
<dbReference type="Gene3D" id="3.40.630.30">
    <property type="match status" value="1"/>
</dbReference>
<organism evidence="2 3">
    <name type="scientific">Laccaria amethystina LaAM-08-1</name>
    <dbReference type="NCBI Taxonomy" id="1095629"/>
    <lineage>
        <taxon>Eukaryota</taxon>
        <taxon>Fungi</taxon>
        <taxon>Dikarya</taxon>
        <taxon>Basidiomycota</taxon>
        <taxon>Agaricomycotina</taxon>
        <taxon>Agaricomycetes</taxon>
        <taxon>Agaricomycetidae</taxon>
        <taxon>Agaricales</taxon>
        <taxon>Agaricineae</taxon>
        <taxon>Hydnangiaceae</taxon>
        <taxon>Laccaria</taxon>
    </lineage>
</organism>
<dbReference type="InterPro" id="IPR016181">
    <property type="entry name" value="Acyl_CoA_acyltransferase"/>
</dbReference>
<evidence type="ECO:0000313" key="2">
    <source>
        <dbReference type="EMBL" id="KIK10062.1"/>
    </source>
</evidence>
<dbReference type="InterPro" id="IPR000182">
    <property type="entry name" value="GNAT_dom"/>
</dbReference>
<dbReference type="PROSITE" id="PS51186">
    <property type="entry name" value="GNAT"/>
    <property type="match status" value="1"/>
</dbReference>
<dbReference type="AlphaFoldDB" id="A0A0C9YIE1"/>
<proteinExistence type="predicted"/>
<protein>
    <recommendedName>
        <fullName evidence="1">N-acetyltransferase domain-containing protein</fullName>
    </recommendedName>
</protein>
<dbReference type="PANTHER" id="PTHR43441">
    <property type="entry name" value="RIBOSOMAL-PROTEIN-SERINE ACETYLTRANSFERASE"/>
    <property type="match status" value="1"/>
</dbReference>
<dbReference type="Proteomes" id="UP000054477">
    <property type="component" value="Unassembled WGS sequence"/>
</dbReference>
<evidence type="ECO:0000259" key="1">
    <source>
        <dbReference type="PROSITE" id="PS51186"/>
    </source>
</evidence>
<sequence length="248" mass="27453">MSFINSYKPPVLQRVTSTLFDGPYDLNSNIPIPPSLETKRVKLVPFLPAIHAEVFFAAYSAAPELERYLPAAWPDFPSLLTFLEEYRTKPDAIFFAILDKTKDPSLEKSMAGIIGFIHCSPQNLALEIAPVIILPAFQRTFVSSNAIGLMMKYSLDLPEDGGIGFRRVVWSANPGNLASVKAAERMGFTHEGVKRWSWVLPLGKDGGKAPVDGKRGQGQGRDSVVFAMCWDDWEGGGREHVTKVIDRV</sequence>